<keyword evidence="2" id="KW-1185">Reference proteome</keyword>
<organism evidence="1 2">
    <name type="scientific">Pyropia yezoensis</name>
    <name type="common">Susabi-nori</name>
    <name type="synonym">Porphyra yezoensis</name>
    <dbReference type="NCBI Taxonomy" id="2788"/>
    <lineage>
        <taxon>Eukaryota</taxon>
        <taxon>Rhodophyta</taxon>
        <taxon>Bangiophyceae</taxon>
        <taxon>Bangiales</taxon>
        <taxon>Bangiaceae</taxon>
        <taxon>Pyropia</taxon>
    </lineage>
</organism>
<accession>A0ACC3C2W1</accession>
<dbReference type="EMBL" id="CM020619">
    <property type="protein sequence ID" value="KAK1864147.1"/>
    <property type="molecule type" value="Genomic_DNA"/>
</dbReference>
<sequence>MKPAAEERPTVEVTREDQDDINAYALLVQRRSEQMEALARMKNLLELHADASDEVSLLDDSEVVQYVVGDVFLFTPASAAATKLEEKKSTLTADVSKATAALAEVEGEVARLKAKLYSKFGGSIQLEGEPE</sequence>
<reference evidence="1" key="1">
    <citation type="submission" date="2019-11" db="EMBL/GenBank/DDBJ databases">
        <title>Nori genome reveals adaptations in red seaweeds to the harsh intertidal environment.</title>
        <authorList>
            <person name="Wang D."/>
            <person name="Mao Y."/>
        </authorList>
    </citation>
    <scope>NUCLEOTIDE SEQUENCE</scope>
    <source>
        <tissue evidence="1">Gametophyte</tissue>
    </source>
</reference>
<protein>
    <submittedName>
        <fullName evidence="1">Uncharacterized protein</fullName>
    </submittedName>
</protein>
<dbReference type="Proteomes" id="UP000798662">
    <property type="component" value="Chromosome 2"/>
</dbReference>
<gene>
    <name evidence="1" type="ORF">I4F81_006697</name>
</gene>
<comment type="caution">
    <text evidence="1">The sequence shown here is derived from an EMBL/GenBank/DDBJ whole genome shotgun (WGS) entry which is preliminary data.</text>
</comment>
<evidence type="ECO:0000313" key="2">
    <source>
        <dbReference type="Proteomes" id="UP000798662"/>
    </source>
</evidence>
<name>A0ACC3C2W1_PYRYE</name>
<evidence type="ECO:0000313" key="1">
    <source>
        <dbReference type="EMBL" id="KAK1864147.1"/>
    </source>
</evidence>
<proteinExistence type="predicted"/>